<dbReference type="FunCoup" id="W7X813">
    <property type="interactions" value="249"/>
</dbReference>
<gene>
    <name evidence="7" type="ORF">TTHERM_000784559</name>
</gene>
<dbReference type="EMBL" id="GG662770">
    <property type="protein sequence ID" value="EWS75515.1"/>
    <property type="molecule type" value="Genomic_DNA"/>
</dbReference>
<name>W7X813_TETTS</name>
<dbReference type="SUPFAM" id="SSF52518">
    <property type="entry name" value="Thiamin diphosphate-binding fold (THDP-binding)"/>
    <property type="match status" value="1"/>
</dbReference>
<keyword evidence="3 5" id="KW-0786">Thiamine pyrophosphate</keyword>
<dbReference type="EC" id="1.2.4.1" evidence="5"/>
<dbReference type="InterPro" id="IPR027110">
    <property type="entry name" value="PDHB_mito-type"/>
</dbReference>
<evidence type="ECO:0000259" key="6">
    <source>
        <dbReference type="SMART" id="SM00861"/>
    </source>
</evidence>
<dbReference type="GO" id="GO:0004739">
    <property type="term" value="F:pyruvate dehydrogenase (acetyl-transferring) activity"/>
    <property type="evidence" value="ECO:0007669"/>
    <property type="project" value="UniProtKB-UniRule"/>
</dbReference>
<keyword evidence="8" id="KW-1185">Reference proteome</keyword>
<evidence type="ECO:0000256" key="5">
    <source>
        <dbReference type="RuleBase" id="RU364074"/>
    </source>
</evidence>
<dbReference type="Pfam" id="PF02779">
    <property type="entry name" value="Transket_pyr"/>
    <property type="match status" value="1"/>
</dbReference>
<dbReference type="InterPro" id="IPR009014">
    <property type="entry name" value="Transketo_C/PFOR_II"/>
</dbReference>
<dbReference type="FunFam" id="3.40.50.970:FF:000001">
    <property type="entry name" value="Pyruvate dehydrogenase E1 beta subunit"/>
    <property type="match status" value="1"/>
</dbReference>
<protein>
    <recommendedName>
        <fullName evidence="5">Pyruvate dehydrogenase E1 component subunit beta</fullName>
        <ecNumber evidence="5">1.2.4.1</ecNumber>
    </recommendedName>
</protein>
<dbReference type="InterPro" id="IPR005475">
    <property type="entry name" value="Transketolase-like_Pyr-bd"/>
</dbReference>
<dbReference type="NCBIfam" id="NF008854">
    <property type="entry name" value="PRK11892.1"/>
    <property type="match status" value="1"/>
</dbReference>
<dbReference type="Gene3D" id="3.40.50.970">
    <property type="match status" value="1"/>
</dbReference>
<evidence type="ECO:0000256" key="3">
    <source>
        <dbReference type="ARBA" id="ARBA00023052"/>
    </source>
</evidence>
<dbReference type="PANTHER" id="PTHR11624">
    <property type="entry name" value="DEHYDROGENASE RELATED"/>
    <property type="match status" value="1"/>
</dbReference>
<dbReference type="OrthoDB" id="10266385at2759"/>
<dbReference type="SUPFAM" id="SSF52922">
    <property type="entry name" value="TK C-terminal domain-like"/>
    <property type="match status" value="1"/>
</dbReference>
<accession>W7X813</accession>
<evidence type="ECO:0000313" key="8">
    <source>
        <dbReference type="Proteomes" id="UP000009168"/>
    </source>
</evidence>
<dbReference type="GO" id="GO:0006086">
    <property type="term" value="P:pyruvate decarboxylation to acetyl-CoA"/>
    <property type="evidence" value="ECO:0007669"/>
    <property type="project" value="InterPro"/>
</dbReference>
<dbReference type="GeneID" id="24440660"/>
<dbReference type="STRING" id="312017.W7X813"/>
<keyword evidence="4 5" id="KW-0670">Pyruvate</keyword>
<dbReference type="AlphaFoldDB" id="W7X813"/>
<dbReference type="InterPro" id="IPR033248">
    <property type="entry name" value="Transketolase_C"/>
</dbReference>
<dbReference type="NCBIfam" id="NF006667">
    <property type="entry name" value="PRK09212.1"/>
    <property type="match status" value="1"/>
</dbReference>
<sequence>MNKNILAFVKNLSPLNKTLAFSNKFHFSRTLTVREAINAALDEEVARDEKVFIIGEEVANYQGAYKVTKGLVQKHGPNRIVDTPISEMGFAGIAVGAAMYGLRPVVEFMTMNFAMQAIDQIINGAAKIRYMSNGDLDTPIVFRGLNGPAAAVAAQHSQCFAAWYSSCPGLITISPYDVEDARGLLKAAIRDPNPVVFLENEIMYNVQFTVDDAVMDKDFVLPIGKAKVMREGTDVTIVSFSKPVKYCLEAAELLAKEGISCEVINLRTIRPLDRKAIVDSVKKTHRLVTVEEGWPQCGVGSEICALMMESSAFDFLDAPVERVAGLDIPLAYAPNLEAMSLPNAQHVANAVRKTLKGHK</sequence>
<evidence type="ECO:0000256" key="2">
    <source>
        <dbReference type="ARBA" id="ARBA00023002"/>
    </source>
</evidence>
<dbReference type="InParanoid" id="W7X813"/>
<dbReference type="PANTHER" id="PTHR11624:SF96">
    <property type="entry name" value="PYRUVATE DEHYDROGENASE E1 COMPONENT SUBUNIT BETA, MITOCHONDRIAL"/>
    <property type="match status" value="1"/>
</dbReference>
<proteinExistence type="predicted"/>
<evidence type="ECO:0000256" key="4">
    <source>
        <dbReference type="ARBA" id="ARBA00023317"/>
    </source>
</evidence>
<reference evidence="8" key="1">
    <citation type="journal article" date="2006" name="PLoS Biol.">
        <title>Macronuclear genome sequence of the ciliate Tetrahymena thermophila, a model eukaryote.</title>
        <authorList>
            <person name="Eisen J.A."/>
            <person name="Coyne R.S."/>
            <person name="Wu M."/>
            <person name="Wu D."/>
            <person name="Thiagarajan M."/>
            <person name="Wortman J.R."/>
            <person name="Badger J.H."/>
            <person name="Ren Q."/>
            <person name="Amedeo P."/>
            <person name="Jones K.M."/>
            <person name="Tallon L.J."/>
            <person name="Delcher A.L."/>
            <person name="Salzberg S.L."/>
            <person name="Silva J.C."/>
            <person name="Haas B.J."/>
            <person name="Majoros W.H."/>
            <person name="Farzad M."/>
            <person name="Carlton J.M."/>
            <person name="Smith R.K. Jr."/>
            <person name="Garg J."/>
            <person name="Pearlman R.E."/>
            <person name="Karrer K.M."/>
            <person name="Sun L."/>
            <person name="Manning G."/>
            <person name="Elde N.C."/>
            <person name="Turkewitz A.P."/>
            <person name="Asai D.J."/>
            <person name="Wilkes D.E."/>
            <person name="Wang Y."/>
            <person name="Cai H."/>
            <person name="Collins K."/>
            <person name="Stewart B.A."/>
            <person name="Lee S.R."/>
            <person name="Wilamowska K."/>
            <person name="Weinberg Z."/>
            <person name="Ruzzo W.L."/>
            <person name="Wloga D."/>
            <person name="Gaertig J."/>
            <person name="Frankel J."/>
            <person name="Tsao C.-C."/>
            <person name="Gorovsky M.A."/>
            <person name="Keeling P.J."/>
            <person name="Waller R.F."/>
            <person name="Patron N.J."/>
            <person name="Cherry J.M."/>
            <person name="Stover N.A."/>
            <person name="Krieger C.J."/>
            <person name="del Toro C."/>
            <person name="Ryder H.F."/>
            <person name="Williamson S.C."/>
            <person name="Barbeau R.A."/>
            <person name="Hamilton E.P."/>
            <person name="Orias E."/>
        </authorList>
    </citation>
    <scope>NUCLEOTIDE SEQUENCE [LARGE SCALE GENOMIC DNA]</scope>
    <source>
        <strain evidence="8">SB210</strain>
    </source>
</reference>
<evidence type="ECO:0000313" key="7">
    <source>
        <dbReference type="EMBL" id="EWS75515.1"/>
    </source>
</evidence>
<comment type="catalytic activity">
    <reaction evidence="5">
        <text>N(6)-[(R)-lipoyl]-L-lysyl-[protein] + pyruvate + H(+) = N(6)-[(R)-S(8)-acetyldihydrolipoyl]-L-lysyl-[protein] + CO2</text>
        <dbReference type="Rhea" id="RHEA:19189"/>
        <dbReference type="Rhea" id="RHEA-COMP:10474"/>
        <dbReference type="Rhea" id="RHEA-COMP:10478"/>
        <dbReference type="ChEBI" id="CHEBI:15361"/>
        <dbReference type="ChEBI" id="CHEBI:15378"/>
        <dbReference type="ChEBI" id="CHEBI:16526"/>
        <dbReference type="ChEBI" id="CHEBI:83099"/>
        <dbReference type="ChEBI" id="CHEBI:83111"/>
        <dbReference type="EC" id="1.2.4.1"/>
    </reaction>
</comment>
<keyword evidence="2 5" id="KW-0560">Oxidoreductase</keyword>
<dbReference type="InterPro" id="IPR029061">
    <property type="entry name" value="THDP-binding"/>
</dbReference>
<feature type="domain" description="Transketolase-like pyrimidine-binding" evidence="6">
    <location>
        <begin position="31"/>
        <end position="206"/>
    </location>
</feature>
<organism evidence="7 8">
    <name type="scientific">Tetrahymena thermophila (strain SB210)</name>
    <dbReference type="NCBI Taxonomy" id="312017"/>
    <lineage>
        <taxon>Eukaryota</taxon>
        <taxon>Sar</taxon>
        <taxon>Alveolata</taxon>
        <taxon>Ciliophora</taxon>
        <taxon>Intramacronucleata</taxon>
        <taxon>Oligohymenophorea</taxon>
        <taxon>Hymenostomatida</taxon>
        <taxon>Tetrahymenina</taxon>
        <taxon>Tetrahymenidae</taxon>
        <taxon>Tetrahymena</taxon>
    </lineage>
</organism>
<dbReference type="SMART" id="SM00861">
    <property type="entry name" value="Transket_pyr"/>
    <property type="match status" value="1"/>
</dbReference>
<comment type="function">
    <text evidence="5">The pyruvate dehydrogenase complex catalyzes the overall conversion of pyruvate to acetyl-CoA and CO2.</text>
</comment>
<dbReference type="Proteomes" id="UP000009168">
    <property type="component" value="Unassembled WGS sequence"/>
</dbReference>
<dbReference type="RefSeq" id="XP_012651984.1">
    <property type="nucleotide sequence ID" value="XM_012796530.1"/>
</dbReference>
<dbReference type="Pfam" id="PF02780">
    <property type="entry name" value="Transketolase_C"/>
    <property type="match status" value="1"/>
</dbReference>
<dbReference type="Gene3D" id="3.40.50.920">
    <property type="match status" value="1"/>
</dbReference>
<dbReference type="KEGG" id="tet:TTHERM_000784559"/>
<dbReference type="CDD" id="cd07036">
    <property type="entry name" value="TPP_PYR_E1-PDHc-beta_like"/>
    <property type="match status" value="1"/>
</dbReference>
<dbReference type="FunFam" id="3.40.50.920:FF:000001">
    <property type="entry name" value="Pyruvate dehydrogenase E1 beta subunit"/>
    <property type="match status" value="1"/>
</dbReference>
<comment type="cofactor">
    <cofactor evidence="1 5">
        <name>thiamine diphosphate</name>
        <dbReference type="ChEBI" id="CHEBI:58937"/>
    </cofactor>
</comment>
<evidence type="ECO:0000256" key="1">
    <source>
        <dbReference type="ARBA" id="ARBA00001964"/>
    </source>
</evidence>